<dbReference type="RefSeq" id="WP_243696727.1">
    <property type="nucleotide sequence ID" value="NZ_PYAU01000001.1"/>
</dbReference>
<feature type="transmembrane region" description="Helical" evidence="6">
    <location>
        <begin position="90"/>
        <end position="107"/>
    </location>
</feature>
<feature type="transmembrane region" description="Helical" evidence="6">
    <location>
        <begin position="20"/>
        <end position="38"/>
    </location>
</feature>
<dbReference type="PANTHER" id="PTHR43124:SF3">
    <property type="entry name" value="CHLORAMPHENICOL EFFLUX PUMP RV0191"/>
    <property type="match status" value="1"/>
</dbReference>
<evidence type="ECO:0000256" key="4">
    <source>
        <dbReference type="ARBA" id="ARBA00022989"/>
    </source>
</evidence>
<sequence length="399" mass="40246">MTAQDTASLPASTPANPQRMPWAALGLLAAMGFILIAGETMPAGLLTVIAGDLGTSEGIVGQFISVWALGTVIVTIPAISLTRGMRRKPLLLGAITGLLLTNGVTALSDDVVLSLVSRFFAGAFTGVIWGMLAAYGRRISPDARGGLALSIVSVGAPAGLALGTPLGAWVGSIVDWRWSFAGLSLAALVVLGLVALIVPDAPGQPPADRLPLRGVLGLPGVSIVLAVIVAWMLAHTTVYTYVAPYLRDSGAGVAPELLLLVYGLASVLGIVVTAIVIDRHPRALLHVSIGVFIVAGGVLLVAHALAPAVLVATVLWGTAFGGAAAQLQSVLTIAGGANSDVANSFLPVAFNLAIFAGGVLGAAVIGSLDGLVLPVVMIVLGCVALLLVVAGRRTAFAAR</sequence>
<keyword evidence="3 6" id="KW-0812">Transmembrane</keyword>
<dbReference type="PROSITE" id="PS50850">
    <property type="entry name" value="MFS"/>
    <property type="match status" value="1"/>
</dbReference>
<dbReference type="InterPro" id="IPR050189">
    <property type="entry name" value="MFS_Efflux_Transporters"/>
</dbReference>
<dbReference type="Gene3D" id="1.20.1250.20">
    <property type="entry name" value="MFS general substrate transporter like domains"/>
    <property type="match status" value="1"/>
</dbReference>
<dbReference type="InterPro" id="IPR020846">
    <property type="entry name" value="MFS_dom"/>
</dbReference>
<feature type="transmembrane region" description="Helical" evidence="6">
    <location>
        <begin position="210"/>
        <end position="233"/>
    </location>
</feature>
<evidence type="ECO:0000256" key="1">
    <source>
        <dbReference type="ARBA" id="ARBA00004651"/>
    </source>
</evidence>
<dbReference type="InterPro" id="IPR036259">
    <property type="entry name" value="MFS_trans_sf"/>
</dbReference>
<dbReference type="CDD" id="cd17324">
    <property type="entry name" value="MFS_NepI_like"/>
    <property type="match status" value="1"/>
</dbReference>
<feature type="transmembrane region" description="Helical" evidence="6">
    <location>
        <begin position="147"/>
        <end position="170"/>
    </location>
</feature>
<dbReference type="Pfam" id="PF07690">
    <property type="entry name" value="MFS_1"/>
    <property type="match status" value="1"/>
</dbReference>
<dbReference type="GO" id="GO:0022857">
    <property type="term" value="F:transmembrane transporter activity"/>
    <property type="evidence" value="ECO:0007669"/>
    <property type="project" value="InterPro"/>
</dbReference>
<name>A0A2P8GTQ6_9MICO</name>
<dbReference type="PANTHER" id="PTHR43124">
    <property type="entry name" value="PURINE EFFLUX PUMP PBUE"/>
    <property type="match status" value="1"/>
</dbReference>
<feature type="domain" description="Major facilitator superfamily (MFS) profile" evidence="7">
    <location>
        <begin position="24"/>
        <end position="393"/>
    </location>
</feature>
<feature type="transmembrane region" description="Helical" evidence="6">
    <location>
        <begin position="283"/>
        <end position="302"/>
    </location>
</feature>
<dbReference type="EMBL" id="PYAU01000001">
    <property type="protein sequence ID" value="PSL37347.1"/>
    <property type="molecule type" value="Genomic_DNA"/>
</dbReference>
<dbReference type="SUPFAM" id="SSF103473">
    <property type="entry name" value="MFS general substrate transporter"/>
    <property type="match status" value="1"/>
</dbReference>
<feature type="transmembrane region" description="Helical" evidence="6">
    <location>
        <begin position="58"/>
        <end position="78"/>
    </location>
</feature>
<feature type="transmembrane region" description="Helical" evidence="6">
    <location>
        <begin position="371"/>
        <end position="390"/>
    </location>
</feature>
<comment type="caution">
    <text evidence="8">The sequence shown here is derived from an EMBL/GenBank/DDBJ whole genome shotgun (WGS) entry which is preliminary data.</text>
</comment>
<feature type="transmembrane region" description="Helical" evidence="6">
    <location>
        <begin position="345"/>
        <end position="365"/>
    </location>
</feature>
<gene>
    <name evidence="8" type="ORF">CLV49_0954</name>
</gene>
<feature type="transmembrane region" description="Helical" evidence="6">
    <location>
        <begin position="308"/>
        <end position="333"/>
    </location>
</feature>
<feature type="transmembrane region" description="Helical" evidence="6">
    <location>
        <begin position="176"/>
        <end position="198"/>
    </location>
</feature>
<evidence type="ECO:0000256" key="6">
    <source>
        <dbReference type="SAM" id="Phobius"/>
    </source>
</evidence>
<evidence type="ECO:0000256" key="2">
    <source>
        <dbReference type="ARBA" id="ARBA00022475"/>
    </source>
</evidence>
<proteinExistence type="predicted"/>
<comment type="subcellular location">
    <subcellularLocation>
        <location evidence="1">Cell membrane</location>
        <topology evidence="1">Multi-pass membrane protein</topology>
    </subcellularLocation>
</comment>
<keyword evidence="5 6" id="KW-0472">Membrane</keyword>
<dbReference type="AlphaFoldDB" id="A0A2P8GTQ6"/>
<evidence type="ECO:0000256" key="5">
    <source>
        <dbReference type="ARBA" id="ARBA00023136"/>
    </source>
</evidence>
<feature type="transmembrane region" description="Helical" evidence="6">
    <location>
        <begin position="253"/>
        <end position="276"/>
    </location>
</feature>
<keyword evidence="2" id="KW-1003">Cell membrane</keyword>
<organism evidence="8 9">
    <name type="scientific">Labedella gwakjiensis</name>
    <dbReference type="NCBI Taxonomy" id="390269"/>
    <lineage>
        <taxon>Bacteria</taxon>
        <taxon>Bacillati</taxon>
        <taxon>Actinomycetota</taxon>
        <taxon>Actinomycetes</taxon>
        <taxon>Micrococcales</taxon>
        <taxon>Microbacteriaceae</taxon>
        <taxon>Labedella</taxon>
    </lineage>
</organism>
<reference evidence="8 9" key="1">
    <citation type="submission" date="2018-03" db="EMBL/GenBank/DDBJ databases">
        <title>Genomic Encyclopedia of Archaeal and Bacterial Type Strains, Phase II (KMG-II): from individual species to whole genera.</title>
        <authorList>
            <person name="Goeker M."/>
        </authorList>
    </citation>
    <scope>NUCLEOTIDE SEQUENCE [LARGE SCALE GENOMIC DNA]</scope>
    <source>
        <strain evidence="8 9">DSM 21548</strain>
    </source>
</reference>
<evidence type="ECO:0000259" key="7">
    <source>
        <dbReference type="PROSITE" id="PS50850"/>
    </source>
</evidence>
<keyword evidence="4 6" id="KW-1133">Transmembrane helix</keyword>
<dbReference type="InterPro" id="IPR011701">
    <property type="entry name" value="MFS"/>
</dbReference>
<dbReference type="Proteomes" id="UP000241203">
    <property type="component" value="Unassembled WGS sequence"/>
</dbReference>
<protein>
    <submittedName>
        <fullName evidence="8">Putative MFS family arabinose efflux permease</fullName>
    </submittedName>
</protein>
<evidence type="ECO:0000313" key="8">
    <source>
        <dbReference type="EMBL" id="PSL37347.1"/>
    </source>
</evidence>
<dbReference type="GO" id="GO:0005886">
    <property type="term" value="C:plasma membrane"/>
    <property type="evidence" value="ECO:0007669"/>
    <property type="project" value="UniProtKB-SubCell"/>
</dbReference>
<evidence type="ECO:0000313" key="9">
    <source>
        <dbReference type="Proteomes" id="UP000241203"/>
    </source>
</evidence>
<evidence type="ECO:0000256" key="3">
    <source>
        <dbReference type="ARBA" id="ARBA00022692"/>
    </source>
</evidence>
<feature type="transmembrane region" description="Helical" evidence="6">
    <location>
        <begin position="113"/>
        <end position="135"/>
    </location>
</feature>
<accession>A0A2P8GTQ6</accession>